<dbReference type="PATRIC" id="fig|754477.3.peg.1942"/>
<evidence type="ECO:0000256" key="3">
    <source>
        <dbReference type="ARBA" id="ARBA00022729"/>
    </source>
</evidence>
<evidence type="ECO:0000256" key="2">
    <source>
        <dbReference type="ARBA" id="ARBA00010742"/>
    </source>
</evidence>
<evidence type="ECO:0000259" key="4">
    <source>
        <dbReference type="Pfam" id="PF09084"/>
    </source>
</evidence>
<dbReference type="PANTHER" id="PTHR30024:SF47">
    <property type="entry name" value="TAURINE-BINDING PERIPLASMIC PROTEIN"/>
    <property type="match status" value="1"/>
</dbReference>
<protein>
    <submittedName>
        <fullName evidence="5">ABC-type nitrate/sulfonate/bicarbonate transport system protein</fullName>
    </submittedName>
</protein>
<evidence type="ECO:0000313" key="5">
    <source>
        <dbReference type="EMBL" id="AFJ03113.1"/>
    </source>
</evidence>
<feature type="domain" description="SsuA/THI5-like" evidence="4">
    <location>
        <begin position="46"/>
        <end position="249"/>
    </location>
</feature>
<dbReference type="EMBL" id="CP003380">
    <property type="protein sequence ID" value="AFJ03113.1"/>
    <property type="molecule type" value="Genomic_DNA"/>
</dbReference>
<reference evidence="5 6" key="1">
    <citation type="journal article" date="2012" name="J. Bacteriol.">
        <title>Complete genome sequences of Methylophaga sp. strain JAM1 and Methylophaga sp. strain JAM7.</title>
        <authorList>
            <person name="Villeneuve C."/>
            <person name="Martineau C."/>
            <person name="Mauffrey F."/>
            <person name="Villemur R."/>
        </authorList>
    </citation>
    <scope>NUCLEOTIDE SEQUENCE [LARGE SCALE GENOMIC DNA]</scope>
    <source>
        <strain evidence="5 6">JAM7</strain>
    </source>
</reference>
<dbReference type="OrthoDB" id="5292144at2"/>
<keyword evidence="6" id="KW-1185">Reference proteome</keyword>
<proteinExistence type="inferred from homology"/>
<dbReference type="InterPro" id="IPR015168">
    <property type="entry name" value="SsuA/THI5"/>
</dbReference>
<dbReference type="KEGG" id="mec:Q7C_1973"/>
<dbReference type="Gene3D" id="3.40.190.10">
    <property type="entry name" value="Periplasmic binding protein-like II"/>
    <property type="match status" value="2"/>
</dbReference>
<comment type="similarity">
    <text evidence="2">Belongs to the bacterial solute-binding protein SsuA/TauA family.</text>
</comment>
<dbReference type="SUPFAM" id="SSF53850">
    <property type="entry name" value="Periplasmic binding protein-like II"/>
    <property type="match status" value="1"/>
</dbReference>
<dbReference type="RefSeq" id="WP_014704532.1">
    <property type="nucleotide sequence ID" value="NC_017856.1"/>
</dbReference>
<name>I1YJM0_METFJ</name>
<accession>I1YJM0</accession>
<evidence type="ECO:0000256" key="1">
    <source>
        <dbReference type="ARBA" id="ARBA00004418"/>
    </source>
</evidence>
<evidence type="ECO:0000313" key="6">
    <source>
        <dbReference type="Proteomes" id="UP000009145"/>
    </source>
</evidence>
<dbReference type="AlphaFoldDB" id="I1YJM0"/>
<dbReference type="STRING" id="754477.Q7C_1973"/>
<sequence>MRFLFPAFQRLISRLCLLAFLLILSGCHDEPSSPLRVGSIPWAGYEPLFLAKSLGFYPADQVVLKELNASTETLRAIKQGQLDVAALTLDEALRLAEQLPDLRILLVMDISHGADKVISHPDIATLSQLKGKRIAVEESTVGAYMLFQTLAQAGLELNDIIPVAATINQHLSLMRSGQADAVITFDPVAFKLQKAGYQVLLDSRQIKNRILDVLVTTQQQLEQKPDQIASLLEGYWQAHAKLKAAPEEAYILIAPRLKIEPNELGRLYADLILPDQVENQRLMNQQLSKIINNMGQFMMDEGLLKALPDTDALLAQQP</sequence>
<keyword evidence="3" id="KW-0732">Signal</keyword>
<dbReference type="Proteomes" id="UP000009145">
    <property type="component" value="Chromosome"/>
</dbReference>
<dbReference type="eggNOG" id="COG0715">
    <property type="taxonomic scope" value="Bacteria"/>
</dbReference>
<gene>
    <name evidence="5" type="ordered locus">Q7C_1973</name>
</gene>
<dbReference type="PANTHER" id="PTHR30024">
    <property type="entry name" value="ALIPHATIC SULFONATES-BINDING PROTEIN-RELATED"/>
    <property type="match status" value="1"/>
</dbReference>
<dbReference type="Pfam" id="PF09084">
    <property type="entry name" value="NMT1"/>
    <property type="match status" value="1"/>
</dbReference>
<organism evidence="5 6">
    <name type="scientific">Methylophaga frappieri (strain ATCC BAA-2434 / DSM 25690 / JAM7)</name>
    <dbReference type="NCBI Taxonomy" id="754477"/>
    <lineage>
        <taxon>Bacteria</taxon>
        <taxon>Pseudomonadati</taxon>
        <taxon>Pseudomonadota</taxon>
        <taxon>Gammaproteobacteria</taxon>
        <taxon>Thiotrichales</taxon>
        <taxon>Piscirickettsiaceae</taxon>
        <taxon>Methylophaga</taxon>
    </lineage>
</organism>
<comment type="subcellular location">
    <subcellularLocation>
        <location evidence="1">Periplasm</location>
    </subcellularLocation>
</comment>
<dbReference type="GO" id="GO:0042597">
    <property type="term" value="C:periplasmic space"/>
    <property type="evidence" value="ECO:0007669"/>
    <property type="project" value="UniProtKB-SubCell"/>
</dbReference>
<dbReference type="HOGENOM" id="CLU_028871_3_2_6"/>
<dbReference type="PROSITE" id="PS51257">
    <property type="entry name" value="PROKAR_LIPOPROTEIN"/>
    <property type="match status" value="1"/>
</dbReference>